<proteinExistence type="predicted"/>
<gene>
    <name evidence="2" type="ORF">T03_12832</name>
</gene>
<evidence type="ECO:0000313" key="3">
    <source>
        <dbReference type="Proteomes" id="UP000054653"/>
    </source>
</evidence>
<dbReference type="Proteomes" id="UP000054653">
    <property type="component" value="Unassembled WGS sequence"/>
</dbReference>
<protein>
    <submittedName>
        <fullName evidence="2">Uncharacterized protein</fullName>
    </submittedName>
</protein>
<sequence length="96" mass="11110">MALNFILNTTTTIRIAIKERLVTVGSEDEKYLTSFVAGSAVLNSILSIISQYILYEEFSTRDERYREWSKEKVKTRTTSKQITDGAKQNKRRQEVT</sequence>
<evidence type="ECO:0000256" key="1">
    <source>
        <dbReference type="SAM" id="MobiDB-lite"/>
    </source>
</evidence>
<dbReference type="AlphaFoldDB" id="A0A0V1D908"/>
<evidence type="ECO:0000313" key="2">
    <source>
        <dbReference type="EMBL" id="KRY58126.1"/>
    </source>
</evidence>
<organism evidence="2 3">
    <name type="scientific">Trichinella britovi</name>
    <name type="common">Parasitic roundworm</name>
    <dbReference type="NCBI Taxonomy" id="45882"/>
    <lineage>
        <taxon>Eukaryota</taxon>
        <taxon>Metazoa</taxon>
        <taxon>Ecdysozoa</taxon>
        <taxon>Nematoda</taxon>
        <taxon>Enoplea</taxon>
        <taxon>Dorylaimia</taxon>
        <taxon>Trichinellida</taxon>
        <taxon>Trichinellidae</taxon>
        <taxon>Trichinella</taxon>
    </lineage>
</organism>
<feature type="region of interest" description="Disordered" evidence="1">
    <location>
        <begin position="74"/>
        <end position="96"/>
    </location>
</feature>
<reference evidence="2 3" key="1">
    <citation type="submission" date="2015-01" db="EMBL/GenBank/DDBJ databases">
        <title>Evolution of Trichinella species and genotypes.</title>
        <authorList>
            <person name="Korhonen P.K."/>
            <person name="Edoardo P."/>
            <person name="Giuseppe L.R."/>
            <person name="Gasser R.B."/>
        </authorList>
    </citation>
    <scope>NUCLEOTIDE SEQUENCE [LARGE SCALE GENOMIC DNA]</scope>
    <source>
        <strain evidence="2">ISS120</strain>
    </source>
</reference>
<name>A0A0V1D908_TRIBR</name>
<accession>A0A0V1D908</accession>
<dbReference type="EMBL" id="JYDI01000024">
    <property type="protein sequence ID" value="KRY58126.1"/>
    <property type="molecule type" value="Genomic_DNA"/>
</dbReference>
<keyword evidence="3" id="KW-1185">Reference proteome</keyword>
<comment type="caution">
    <text evidence="2">The sequence shown here is derived from an EMBL/GenBank/DDBJ whole genome shotgun (WGS) entry which is preliminary data.</text>
</comment>